<comment type="caution">
    <text evidence="1">The sequence shown here is derived from an EMBL/GenBank/DDBJ whole genome shotgun (WGS) entry which is preliminary data.</text>
</comment>
<sequence length="115" mass="13086">MLAISRPACPLYMFWPASDAKSLANSKNEKRRQLLQIDSDLWPTTSVPRVDRQGQHGQLYCSIIKSTTENHRVSDVALNMHFLNLISPLPYHNRPTACHSTLQTQSSLSVRQQLQ</sequence>
<keyword evidence="2" id="KW-1185">Reference proteome</keyword>
<proteinExistence type="predicted"/>
<dbReference type="Proteomes" id="UP000054630">
    <property type="component" value="Unassembled WGS sequence"/>
</dbReference>
<organism evidence="1 2">
    <name type="scientific">Trichinella nelsoni</name>
    <dbReference type="NCBI Taxonomy" id="6336"/>
    <lineage>
        <taxon>Eukaryota</taxon>
        <taxon>Metazoa</taxon>
        <taxon>Ecdysozoa</taxon>
        <taxon>Nematoda</taxon>
        <taxon>Enoplea</taxon>
        <taxon>Dorylaimia</taxon>
        <taxon>Trichinellida</taxon>
        <taxon>Trichinellidae</taxon>
        <taxon>Trichinella</taxon>
    </lineage>
</organism>
<evidence type="ECO:0000313" key="2">
    <source>
        <dbReference type="Proteomes" id="UP000054630"/>
    </source>
</evidence>
<dbReference type="EMBL" id="JYDL01000027">
    <property type="protein sequence ID" value="KRX23008.1"/>
    <property type="molecule type" value="Genomic_DNA"/>
</dbReference>
<dbReference type="AlphaFoldDB" id="A0A0V0S8C5"/>
<evidence type="ECO:0000313" key="1">
    <source>
        <dbReference type="EMBL" id="KRX23008.1"/>
    </source>
</evidence>
<protein>
    <submittedName>
        <fullName evidence="1">Uncharacterized protein</fullName>
    </submittedName>
</protein>
<reference evidence="1 2" key="1">
    <citation type="submission" date="2015-01" db="EMBL/GenBank/DDBJ databases">
        <title>Evolution of Trichinella species and genotypes.</title>
        <authorList>
            <person name="Korhonen P.K."/>
            <person name="Edoardo P."/>
            <person name="Giuseppe L.R."/>
            <person name="Gasser R.B."/>
        </authorList>
    </citation>
    <scope>NUCLEOTIDE SEQUENCE [LARGE SCALE GENOMIC DNA]</scope>
    <source>
        <strain evidence="1">ISS37</strain>
    </source>
</reference>
<name>A0A0V0S8C5_9BILA</name>
<gene>
    <name evidence="1" type="ORF">T07_6751</name>
</gene>
<accession>A0A0V0S8C5</accession>